<dbReference type="AlphaFoldDB" id="A0A7S4EZV8"/>
<keyword evidence="2" id="KW-0325">Glycoprotein</keyword>
<evidence type="ECO:0000256" key="2">
    <source>
        <dbReference type="ARBA" id="ARBA00023180"/>
    </source>
</evidence>
<dbReference type="Gene3D" id="3.40.50.300">
    <property type="entry name" value="P-loop containing nucleotide triphosphate hydrolases"/>
    <property type="match status" value="1"/>
</dbReference>
<sequence>MESMTGDGACRLFLMRKQRRCCGILSVWLVLAFSCIYFTVTQLNAHERAAHPALPPGCQLLMKAAMTRRSGASKSAEWPPREGAKRVPFSGISTGAEAGGSVHVAPGFGPGSLSSLLASDDLFAELCAAVAARPAVHSCFALRDAVRCMPTFLVIGVTKAGTTAFFRYIKQHPSIAVSTVKEPAYFGAKYEEEEAAASARSAHAAANRDRNVPSRLGTYLSAFPTCDRCERGEATPSYAWRDFAAAAAAAAYQLLGPAIRLVMLVREPISRAKSHFEYFRTKRFRSSANFSEALALSLTEFESCAQSLGGWDYQCTYRPGRARVAAAAASVEGRHAVRPRRSAMEYELIQPALYVEHMRTWSVHFDPRSLLVLDAAALINDPDTVLASFESHMGIPRFRYTRINKHALPPSARETQGQSADAIRQSSGFEAQVELTGGYAKRHDLPRLLEERACAFLQPFKVRLLKQTGITWTSCSRVARRA</sequence>
<evidence type="ECO:0000256" key="5">
    <source>
        <dbReference type="SAM" id="Phobius"/>
    </source>
</evidence>
<accession>A0A7S4EZV8</accession>
<dbReference type="SUPFAM" id="SSF52540">
    <property type="entry name" value="P-loop containing nucleoside triphosphate hydrolases"/>
    <property type="match status" value="1"/>
</dbReference>
<gene>
    <name evidence="7" type="ORF">PCAR00345_LOCUS16701</name>
</gene>
<dbReference type="InterPro" id="IPR000863">
    <property type="entry name" value="Sulfotransferase_dom"/>
</dbReference>
<feature type="binding site" evidence="4">
    <location>
        <position position="274"/>
    </location>
    <ligand>
        <name>3'-phosphoadenylyl sulfate</name>
        <dbReference type="ChEBI" id="CHEBI:58339"/>
    </ligand>
</feature>
<feature type="active site" description="For sulfotransferase activity" evidence="3">
    <location>
        <position position="159"/>
    </location>
</feature>
<dbReference type="InterPro" id="IPR037359">
    <property type="entry name" value="NST/OST"/>
</dbReference>
<feature type="transmembrane region" description="Helical" evidence="5">
    <location>
        <begin position="21"/>
        <end position="40"/>
    </location>
</feature>
<keyword evidence="5" id="KW-1133">Transmembrane helix</keyword>
<proteinExistence type="predicted"/>
<evidence type="ECO:0000256" key="1">
    <source>
        <dbReference type="ARBA" id="ARBA00022679"/>
    </source>
</evidence>
<dbReference type="PANTHER" id="PTHR10605:SF56">
    <property type="entry name" value="BIFUNCTIONAL HEPARAN SULFATE N-DEACETYLASE_N-SULFOTRANSFERASE"/>
    <property type="match status" value="1"/>
</dbReference>
<dbReference type="Pfam" id="PF00685">
    <property type="entry name" value="Sulfotransfer_1"/>
    <property type="match status" value="1"/>
</dbReference>
<keyword evidence="5" id="KW-0812">Transmembrane</keyword>
<organism evidence="7">
    <name type="scientific">Chrysotila carterae</name>
    <name type="common">Marine alga</name>
    <name type="synonym">Syracosphaera carterae</name>
    <dbReference type="NCBI Taxonomy" id="13221"/>
    <lineage>
        <taxon>Eukaryota</taxon>
        <taxon>Haptista</taxon>
        <taxon>Haptophyta</taxon>
        <taxon>Prymnesiophyceae</taxon>
        <taxon>Isochrysidales</taxon>
        <taxon>Isochrysidaceae</taxon>
        <taxon>Chrysotila</taxon>
    </lineage>
</organism>
<name>A0A7S4EZV8_CHRCT</name>
<keyword evidence="5" id="KW-0472">Membrane</keyword>
<dbReference type="InterPro" id="IPR027417">
    <property type="entry name" value="P-loop_NTPase"/>
</dbReference>
<evidence type="ECO:0000256" key="4">
    <source>
        <dbReference type="PIRSR" id="PIRSR637359-2"/>
    </source>
</evidence>
<feature type="domain" description="Sulfotransferase" evidence="6">
    <location>
        <begin position="151"/>
        <end position="408"/>
    </location>
</feature>
<keyword evidence="1" id="KW-0808">Transferase</keyword>
<feature type="binding site" evidence="4">
    <location>
        <position position="266"/>
    </location>
    <ligand>
        <name>3'-phosphoadenylyl sulfate</name>
        <dbReference type="ChEBI" id="CHEBI:58339"/>
    </ligand>
</feature>
<dbReference type="EMBL" id="HBIZ01026358">
    <property type="protein sequence ID" value="CAE0764089.1"/>
    <property type="molecule type" value="Transcribed_RNA"/>
</dbReference>
<dbReference type="GO" id="GO:0008146">
    <property type="term" value="F:sulfotransferase activity"/>
    <property type="evidence" value="ECO:0007669"/>
    <property type="project" value="InterPro"/>
</dbReference>
<reference evidence="7" key="1">
    <citation type="submission" date="2021-01" db="EMBL/GenBank/DDBJ databases">
        <authorList>
            <person name="Corre E."/>
            <person name="Pelletier E."/>
            <person name="Niang G."/>
            <person name="Scheremetjew M."/>
            <person name="Finn R."/>
            <person name="Kale V."/>
            <person name="Holt S."/>
            <person name="Cochrane G."/>
            <person name="Meng A."/>
            <person name="Brown T."/>
            <person name="Cohen L."/>
        </authorList>
    </citation>
    <scope>NUCLEOTIDE SEQUENCE</scope>
    <source>
        <strain evidence="7">CCMP645</strain>
    </source>
</reference>
<evidence type="ECO:0000259" key="6">
    <source>
        <dbReference type="Pfam" id="PF00685"/>
    </source>
</evidence>
<evidence type="ECO:0000313" key="7">
    <source>
        <dbReference type="EMBL" id="CAE0764089.1"/>
    </source>
</evidence>
<evidence type="ECO:0000256" key="3">
    <source>
        <dbReference type="PIRSR" id="PIRSR637359-1"/>
    </source>
</evidence>
<protein>
    <recommendedName>
        <fullName evidence="6">Sulfotransferase domain-containing protein</fullName>
    </recommendedName>
</protein>
<dbReference type="PANTHER" id="PTHR10605">
    <property type="entry name" value="HEPARAN SULFATE SULFOTRANSFERASE"/>
    <property type="match status" value="1"/>
</dbReference>